<feature type="transmembrane region" description="Helical" evidence="13">
    <location>
        <begin position="26"/>
        <end position="48"/>
    </location>
</feature>
<keyword evidence="16" id="KW-0282">Flagellum</keyword>
<dbReference type="InterPro" id="IPR002898">
    <property type="entry name" value="MotA_ExbB_proton_chnl"/>
</dbReference>
<evidence type="ECO:0000256" key="9">
    <source>
        <dbReference type="ARBA" id="ARBA00022781"/>
    </source>
</evidence>
<dbReference type="InterPro" id="IPR046786">
    <property type="entry name" value="MotA_N"/>
</dbReference>
<evidence type="ECO:0000256" key="12">
    <source>
        <dbReference type="ARBA" id="ARBA00023136"/>
    </source>
</evidence>
<dbReference type="RefSeq" id="WP_218252436.1">
    <property type="nucleotide sequence ID" value="NZ_JABXWD010000152.1"/>
</dbReference>
<keyword evidence="11" id="KW-0406">Ion transport</keyword>
<evidence type="ECO:0000256" key="1">
    <source>
        <dbReference type="ARBA" id="ARBA00004429"/>
    </source>
</evidence>
<evidence type="ECO:0000256" key="3">
    <source>
        <dbReference type="ARBA" id="ARBA00022448"/>
    </source>
</evidence>
<keyword evidence="12 13" id="KW-0472">Membrane</keyword>
<dbReference type="PANTHER" id="PTHR30433">
    <property type="entry name" value="CHEMOTAXIS PROTEIN MOTA"/>
    <property type="match status" value="1"/>
</dbReference>
<organism evidence="16 17">
    <name type="scientific">Candidatus Magnetobacterium casense</name>
    <dbReference type="NCBI Taxonomy" id="1455061"/>
    <lineage>
        <taxon>Bacteria</taxon>
        <taxon>Pseudomonadati</taxon>
        <taxon>Nitrospirota</taxon>
        <taxon>Thermodesulfovibrionia</taxon>
        <taxon>Thermodesulfovibrionales</taxon>
        <taxon>Candidatus Magnetobacteriaceae</taxon>
        <taxon>Candidatus Magnetobacterium</taxon>
    </lineage>
</organism>
<feature type="domain" description="MotA/TolQ/ExbB proton channel" evidence="14">
    <location>
        <begin position="140"/>
        <end position="235"/>
    </location>
</feature>
<keyword evidence="8" id="KW-0283">Flagellar rotation</keyword>
<keyword evidence="16" id="KW-0966">Cell projection</keyword>
<evidence type="ECO:0000256" key="5">
    <source>
        <dbReference type="ARBA" id="ARBA00022500"/>
    </source>
</evidence>
<dbReference type="InterPro" id="IPR000540">
    <property type="entry name" value="Flag_MotA_CS"/>
</dbReference>
<keyword evidence="17" id="KW-1185">Reference proteome</keyword>
<evidence type="ECO:0000256" key="6">
    <source>
        <dbReference type="ARBA" id="ARBA00022519"/>
    </source>
</evidence>
<evidence type="ECO:0000259" key="14">
    <source>
        <dbReference type="Pfam" id="PF01618"/>
    </source>
</evidence>
<name>A0ABS6RYT7_9BACT</name>
<feature type="transmembrane region" description="Helical" evidence="13">
    <location>
        <begin position="168"/>
        <end position="189"/>
    </location>
</feature>
<comment type="subcellular location">
    <subcellularLocation>
        <location evidence="1">Cell inner membrane</location>
        <topology evidence="1">Multi-pass membrane protein</topology>
    </subcellularLocation>
</comment>
<evidence type="ECO:0000256" key="10">
    <source>
        <dbReference type="ARBA" id="ARBA00022989"/>
    </source>
</evidence>
<keyword evidence="3" id="KW-0813">Transport</keyword>
<keyword evidence="9" id="KW-0375">Hydrogen ion transport</keyword>
<dbReference type="InterPro" id="IPR022522">
    <property type="entry name" value="Flagellar_motor_stator_MotA"/>
</dbReference>
<accession>A0ABS6RYT7</accession>
<evidence type="ECO:0000256" key="4">
    <source>
        <dbReference type="ARBA" id="ARBA00022475"/>
    </source>
</evidence>
<evidence type="ECO:0000313" key="17">
    <source>
        <dbReference type="Proteomes" id="UP001196980"/>
    </source>
</evidence>
<feature type="transmembrane region" description="Helical" evidence="13">
    <location>
        <begin position="201"/>
        <end position="224"/>
    </location>
</feature>
<gene>
    <name evidence="16" type="primary">motA</name>
    <name evidence="16" type="ORF">HWQ67_09435</name>
</gene>
<dbReference type="Pfam" id="PF20560">
    <property type="entry name" value="MotA_N"/>
    <property type="match status" value="1"/>
</dbReference>
<keyword evidence="6" id="KW-0997">Cell inner membrane</keyword>
<protein>
    <submittedName>
        <fullName evidence="16">Flagellar motor stator protein MotA</fullName>
    </submittedName>
</protein>
<evidence type="ECO:0000256" key="2">
    <source>
        <dbReference type="ARBA" id="ARBA00008038"/>
    </source>
</evidence>
<keyword evidence="10 13" id="KW-1133">Transmembrane helix</keyword>
<reference evidence="16 17" key="1">
    <citation type="journal article" date="2020" name="J Geophys Res Biogeosci">
        <title>Magnetotaxis as an Adaptation to Enable Bacterial Shuttling of Microbial Sulfur and Sulfur Cycling Across Aquatic Oxic#Anoxic Interfaces.</title>
        <authorList>
            <person name="Li J."/>
            <person name="Liu P."/>
            <person name="Wang J."/>
            <person name="Roberts A.P."/>
            <person name="Pan Y."/>
        </authorList>
    </citation>
    <scope>NUCLEOTIDE SEQUENCE [LARGE SCALE GENOMIC DNA]</scope>
    <source>
        <strain evidence="16 17">MYR-1_YQ</strain>
    </source>
</reference>
<evidence type="ECO:0000259" key="15">
    <source>
        <dbReference type="Pfam" id="PF20560"/>
    </source>
</evidence>
<evidence type="ECO:0000256" key="13">
    <source>
        <dbReference type="SAM" id="Phobius"/>
    </source>
</evidence>
<dbReference type="PROSITE" id="PS01307">
    <property type="entry name" value="MOTA"/>
    <property type="match status" value="1"/>
</dbReference>
<evidence type="ECO:0000256" key="11">
    <source>
        <dbReference type="ARBA" id="ARBA00023065"/>
    </source>
</evidence>
<dbReference type="NCBIfam" id="TIGR03818">
    <property type="entry name" value="MotA1"/>
    <property type="match status" value="1"/>
</dbReference>
<comment type="caution">
    <text evidence="16">The sequence shown here is derived from an EMBL/GenBank/DDBJ whole genome shotgun (WGS) entry which is preliminary data.</text>
</comment>
<feature type="transmembrane region" description="Helical" evidence="13">
    <location>
        <begin position="236"/>
        <end position="253"/>
    </location>
</feature>
<feature type="domain" description="Motility protein A N-terminal" evidence="15">
    <location>
        <begin position="5"/>
        <end position="93"/>
    </location>
</feature>
<keyword evidence="4" id="KW-1003">Cell membrane</keyword>
<evidence type="ECO:0000256" key="8">
    <source>
        <dbReference type="ARBA" id="ARBA00022779"/>
    </source>
</evidence>
<sequence>MTVAVGIAIVLIAVIGGYLMEHGNLALLINPAEFFIIGGSAFGAFVIATPKKVMFHTFDKLKHIFSEGTAHKEAYLELLSLLFLIFSKVRKEGLISIEQDVEDPSKSAVFTKYKSLFANKTALGFICDNLKVIITTSMPTHELDELLNIDIEANSHEEMLPAMSIQKVADALPGFGIVAAVLGVVLTMGKIDSPPAVLGHSIGAALVGTFLGVLMCYGFVGPIASNLELKAKEEEVYFHVIRVALVAFVGGAAPQMAVESGRRAIPNSERPTFSELEESIRK</sequence>
<dbReference type="PANTHER" id="PTHR30433:SF4">
    <property type="entry name" value="MOTILITY PROTEIN A"/>
    <property type="match status" value="1"/>
</dbReference>
<keyword evidence="7 13" id="KW-0812">Transmembrane</keyword>
<evidence type="ECO:0000313" key="16">
    <source>
        <dbReference type="EMBL" id="MBV6341806.1"/>
    </source>
</evidence>
<keyword evidence="16" id="KW-0969">Cilium</keyword>
<comment type="similarity">
    <text evidence="2">Belongs to the MotA family.</text>
</comment>
<keyword evidence="5" id="KW-0145">Chemotaxis</keyword>
<evidence type="ECO:0000256" key="7">
    <source>
        <dbReference type="ARBA" id="ARBA00022692"/>
    </source>
</evidence>
<dbReference type="InterPro" id="IPR047055">
    <property type="entry name" value="MotA-like"/>
</dbReference>
<dbReference type="EMBL" id="JABXWD010000152">
    <property type="protein sequence ID" value="MBV6341806.1"/>
    <property type="molecule type" value="Genomic_DNA"/>
</dbReference>
<proteinExistence type="inferred from homology"/>
<dbReference type="Pfam" id="PF01618">
    <property type="entry name" value="MotA_ExbB"/>
    <property type="match status" value="1"/>
</dbReference>
<dbReference type="Proteomes" id="UP001196980">
    <property type="component" value="Unassembled WGS sequence"/>
</dbReference>